<dbReference type="Proteomes" id="UP000480425">
    <property type="component" value="Unassembled WGS sequence"/>
</dbReference>
<dbReference type="SUPFAM" id="SSF53590">
    <property type="entry name" value="Nucleoside hydrolase"/>
    <property type="match status" value="1"/>
</dbReference>
<name>A0A6G1U0G4_9BACT</name>
<protein>
    <submittedName>
        <fullName evidence="2">Nucleoside hydrolase</fullName>
    </submittedName>
</protein>
<dbReference type="AlphaFoldDB" id="A0A6G1U0G4"/>
<dbReference type="InterPro" id="IPR001910">
    <property type="entry name" value="Inosine/uridine_hydrolase_dom"/>
</dbReference>
<dbReference type="InterPro" id="IPR036452">
    <property type="entry name" value="Ribo_hydro-like"/>
</dbReference>
<organism evidence="2 3">
    <name type="scientific">Segatella copri</name>
    <dbReference type="NCBI Taxonomy" id="165179"/>
    <lineage>
        <taxon>Bacteria</taxon>
        <taxon>Pseudomonadati</taxon>
        <taxon>Bacteroidota</taxon>
        <taxon>Bacteroidia</taxon>
        <taxon>Bacteroidales</taxon>
        <taxon>Prevotellaceae</taxon>
        <taxon>Segatella</taxon>
    </lineage>
</organism>
<reference evidence="2 3" key="1">
    <citation type="submission" date="2019-09" db="EMBL/GenBank/DDBJ databases">
        <title>Distinct polysaccharide growth profiles of human intestinal Prevotella copri isolates.</title>
        <authorList>
            <person name="Fehlner-Peach H."/>
            <person name="Magnabosco C."/>
            <person name="Raghavan V."/>
            <person name="Scher J.U."/>
            <person name="Tett A."/>
            <person name="Cox L.M."/>
            <person name="Gottsegen C."/>
            <person name="Watters A."/>
            <person name="Wiltshire- Gordon J.D."/>
            <person name="Segata N."/>
            <person name="Bonneau R."/>
            <person name="Littman D.R."/>
        </authorList>
    </citation>
    <scope>NUCLEOTIDE SEQUENCE [LARGE SCALE GENOMIC DNA]</scope>
    <source>
        <strain evidence="3">iA622</strain>
    </source>
</reference>
<accession>A0A6G1U0G4</accession>
<evidence type="ECO:0000313" key="3">
    <source>
        <dbReference type="Proteomes" id="UP000480425"/>
    </source>
</evidence>
<dbReference type="OrthoDB" id="253051at2"/>
<dbReference type="GO" id="GO:0016799">
    <property type="term" value="F:hydrolase activity, hydrolyzing N-glycosyl compounds"/>
    <property type="evidence" value="ECO:0007669"/>
    <property type="project" value="InterPro"/>
</dbReference>
<dbReference type="Gene3D" id="3.90.245.10">
    <property type="entry name" value="Ribonucleoside hydrolase-like"/>
    <property type="match status" value="1"/>
</dbReference>
<keyword evidence="2" id="KW-0378">Hydrolase</keyword>
<evidence type="ECO:0000313" key="2">
    <source>
        <dbReference type="EMBL" id="MQN81064.1"/>
    </source>
</evidence>
<gene>
    <name evidence="2" type="ORF">F7D73_08870</name>
</gene>
<dbReference type="EMBL" id="VZCB01000075">
    <property type="protein sequence ID" value="MQN81064.1"/>
    <property type="molecule type" value="Genomic_DNA"/>
</dbReference>
<proteinExistence type="predicted"/>
<sequence length="326" mass="36370">MSLLLLCICLQLQAQPYGSYEPAKRMRIIIDNDFSGDVDGLFQLAHHLMCPSVDIRGIIGSHLTAWPGSNEDDPAVMNSTPRAVAKAREVVKLMGIDVPVVAGAENQLTAFNEPQPSEGARLIIREAMRTDTDVPLYVVCGASLTDVASAWLMEPEIEKRITVVWIGGREYDGMKLPAPDTDLLEFNHQLSMKSVELVFNRSQIPLWQVPRDAYRQCIMSLDEVETDIRPCGRIGQYLADQLSASLWSAMGEVYIMGDSPLVLLTALQTGFHPDPSSSQYVLRPAPTILPDGRYQDNPQGRLIRVYTHLDTRLMFADLKGKLKRFK</sequence>
<dbReference type="Pfam" id="PF01156">
    <property type="entry name" value="IU_nuc_hydro"/>
    <property type="match status" value="1"/>
</dbReference>
<comment type="caution">
    <text evidence="2">The sequence shown here is derived from an EMBL/GenBank/DDBJ whole genome shotgun (WGS) entry which is preliminary data.</text>
</comment>
<feature type="domain" description="Inosine/uridine-preferring nucleoside hydrolase" evidence="1">
    <location>
        <begin position="28"/>
        <end position="240"/>
    </location>
</feature>
<evidence type="ECO:0000259" key="1">
    <source>
        <dbReference type="Pfam" id="PF01156"/>
    </source>
</evidence>